<dbReference type="RefSeq" id="WP_058310919.1">
    <property type="nucleotide sequence ID" value="NZ_CYTW01000001.1"/>
</dbReference>
<feature type="signal peptide" evidence="1">
    <location>
        <begin position="1"/>
        <end position="22"/>
    </location>
</feature>
<dbReference type="STRING" id="1715693.PH7735_01837"/>
<reference evidence="3" key="1">
    <citation type="submission" date="2015-09" db="EMBL/GenBank/DDBJ databases">
        <authorList>
            <person name="Rodrigo-Torres Lidia"/>
            <person name="Arahal R.David."/>
        </authorList>
    </citation>
    <scope>NUCLEOTIDE SEQUENCE [LARGE SCALE GENOMIC DNA]</scope>
    <source>
        <strain evidence="3">CECT 7735</strain>
    </source>
</reference>
<name>A0A0P1I7B4_9RHOB</name>
<keyword evidence="1" id="KW-0732">Signal</keyword>
<accession>A0A0P1I7B4</accession>
<proteinExistence type="predicted"/>
<sequence>MKNKAIYLATLAFLATSVPALSQGVGSLSDGSLAMGETVNNNAPAQSSGPTDDVTNDTYGDWSLQCAKTGPEPRPCRMYQLLKDASGTAVAEVTAYRLPDGSPAAAGATFVVPLETLLTSQLTVTIDGTTTKRYPFAFCNTIGCFARIGLTAEEVEAYKAGTNVALTIFPARSPNQPVNVSMSLRGFTAAYDKSTAVAN</sequence>
<protein>
    <submittedName>
        <fullName evidence="2">Invasion protein B, involved in pathogenesis</fullName>
    </submittedName>
</protein>
<dbReference type="Proteomes" id="UP000051870">
    <property type="component" value="Unassembled WGS sequence"/>
</dbReference>
<dbReference type="InterPro" id="IPR038696">
    <property type="entry name" value="IalB_sf"/>
</dbReference>
<dbReference type="Gene3D" id="2.60.40.1880">
    <property type="entry name" value="Invasion associated locus B (IalB) protein"/>
    <property type="match status" value="1"/>
</dbReference>
<feature type="chain" id="PRO_5006064956" evidence="1">
    <location>
        <begin position="23"/>
        <end position="199"/>
    </location>
</feature>
<dbReference type="EMBL" id="CYTW01000001">
    <property type="protein sequence ID" value="CUJ95173.1"/>
    <property type="molecule type" value="Genomic_DNA"/>
</dbReference>
<evidence type="ECO:0000313" key="2">
    <source>
        <dbReference type="EMBL" id="CUJ95173.1"/>
    </source>
</evidence>
<keyword evidence="3" id="KW-1185">Reference proteome</keyword>
<gene>
    <name evidence="2" type="ORF">PH7735_01837</name>
</gene>
<evidence type="ECO:0000313" key="3">
    <source>
        <dbReference type="Proteomes" id="UP000051870"/>
    </source>
</evidence>
<dbReference type="AlphaFoldDB" id="A0A0P1I7B4"/>
<dbReference type="InterPro" id="IPR010642">
    <property type="entry name" value="Invasion_prot_B"/>
</dbReference>
<dbReference type="GeneID" id="83880875"/>
<organism evidence="2 3">
    <name type="scientific">Shimia thalassica</name>
    <dbReference type="NCBI Taxonomy" id="1715693"/>
    <lineage>
        <taxon>Bacteria</taxon>
        <taxon>Pseudomonadati</taxon>
        <taxon>Pseudomonadota</taxon>
        <taxon>Alphaproteobacteria</taxon>
        <taxon>Rhodobacterales</taxon>
        <taxon>Roseobacteraceae</taxon>
    </lineage>
</organism>
<evidence type="ECO:0000256" key="1">
    <source>
        <dbReference type="SAM" id="SignalP"/>
    </source>
</evidence>
<dbReference type="Pfam" id="PF06776">
    <property type="entry name" value="IalB"/>
    <property type="match status" value="1"/>
</dbReference>